<dbReference type="Proteomes" id="UP000001811">
    <property type="component" value="Unplaced"/>
</dbReference>
<dbReference type="Ensembl" id="ENSOCUT00000028248.2">
    <property type="protein sequence ID" value="ENSOCUP00000018610.2"/>
    <property type="gene ID" value="ENSOCUG00000020920.3"/>
</dbReference>
<feature type="region of interest" description="Disordered" evidence="1">
    <location>
        <begin position="76"/>
        <end position="108"/>
    </location>
</feature>
<dbReference type="Bgee" id="ENSOCUG00000020920">
    <property type="expression patterns" value="Expressed in frontal cortex and 3 other cell types or tissues"/>
</dbReference>
<reference evidence="2" key="2">
    <citation type="submission" date="2025-08" db="UniProtKB">
        <authorList>
            <consortium name="Ensembl"/>
        </authorList>
    </citation>
    <scope>IDENTIFICATION</scope>
    <source>
        <strain evidence="2">Thorbecke</strain>
    </source>
</reference>
<evidence type="ECO:0000256" key="1">
    <source>
        <dbReference type="SAM" id="MobiDB-lite"/>
    </source>
</evidence>
<name>G1TNN5_RABIT</name>
<dbReference type="AlphaFoldDB" id="G1TNN5"/>
<dbReference type="GeneTree" id="ENSGT01030000240172"/>
<organism evidence="2 3">
    <name type="scientific">Oryctolagus cuniculus</name>
    <name type="common">Rabbit</name>
    <dbReference type="NCBI Taxonomy" id="9986"/>
    <lineage>
        <taxon>Eukaryota</taxon>
        <taxon>Metazoa</taxon>
        <taxon>Chordata</taxon>
        <taxon>Craniata</taxon>
        <taxon>Vertebrata</taxon>
        <taxon>Euteleostomi</taxon>
        <taxon>Mammalia</taxon>
        <taxon>Eutheria</taxon>
        <taxon>Euarchontoglires</taxon>
        <taxon>Glires</taxon>
        <taxon>Lagomorpha</taxon>
        <taxon>Leporidae</taxon>
        <taxon>Oryctolagus</taxon>
    </lineage>
</organism>
<proteinExistence type="predicted"/>
<dbReference type="InParanoid" id="G1TNN5"/>
<sequence>MWLTAASSWKQRCCALSLRRCTTAGWKAATSAGAPASATAAWTATSFLTPPSSPAKGAACGRERSLSACPCSVETLARPPRGGRVGRASPTSRKSSSSANLRSSSWGLPEECAKPTAPGAGCSPSALILLITAAQTLVPRTLESRIAPGDMRLEAWCSSGAGKATISKALRLELAWPI</sequence>
<evidence type="ECO:0000313" key="2">
    <source>
        <dbReference type="Ensembl" id="ENSOCUP00000018610.2"/>
    </source>
</evidence>
<reference evidence="2 3" key="1">
    <citation type="journal article" date="2011" name="Nature">
        <title>A high-resolution map of human evolutionary constraint using 29 mammals.</title>
        <authorList>
            <person name="Lindblad-Toh K."/>
            <person name="Garber M."/>
            <person name="Zuk O."/>
            <person name="Lin M.F."/>
            <person name="Parker B.J."/>
            <person name="Washietl S."/>
            <person name="Kheradpour P."/>
            <person name="Ernst J."/>
            <person name="Jordan G."/>
            <person name="Mauceli E."/>
            <person name="Ward L.D."/>
            <person name="Lowe C.B."/>
            <person name="Holloway A.K."/>
            <person name="Clamp M."/>
            <person name="Gnerre S."/>
            <person name="Alfoldi J."/>
            <person name="Beal K."/>
            <person name="Chang J."/>
            <person name="Clawson H."/>
            <person name="Cuff J."/>
            <person name="Di Palma F."/>
            <person name="Fitzgerald S."/>
            <person name="Flicek P."/>
            <person name="Guttman M."/>
            <person name="Hubisz M.J."/>
            <person name="Jaffe D.B."/>
            <person name="Jungreis I."/>
            <person name="Kent W.J."/>
            <person name="Kostka D."/>
            <person name="Lara M."/>
            <person name="Martins A.L."/>
            <person name="Massingham T."/>
            <person name="Moltke I."/>
            <person name="Raney B.J."/>
            <person name="Rasmussen M.D."/>
            <person name="Robinson J."/>
            <person name="Stark A."/>
            <person name="Vilella A.J."/>
            <person name="Wen J."/>
            <person name="Xie X."/>
            <person name="Zody M.C."/>
            <person name="Baldwin J."/>
            <person name="Bloom T."/>
            <person name="Chin C.W."/>
            <person name="Heiman D."/>
            <person name="Nicol R."/>
            <person name="Nusbaum C."/>
            <person name="Young S."/>
            <person name="Wilkinson J."/>
            <person name="Worley K.C."/>
            <person name="Kovar C.L."/>
            <person name="Muzny D.M."/>
            <person name="Gibbs R.A."/>
            <person name="Cree A."/>
            <person name="Dihn H.H."/>
            <person name="Fowler G."/>
            <person name="Jhangiani S."/>
            <person name="Joshi V."/>
            <person name="Lee S."/>
            <person name="Lewis L.R."/>
            <person name="Nazareth L.V."/>
            <person name="Okwuonu G."/>
            <person name="Santibanez J."/>
            <person name="Warren W.C."/>
            <person name="Mardis E.R."/>
            <person name="Weinstock G.M."/>
            <person name="Wilson R.K."/>
            <person name="Delehaunty K."/>
            <person name="Dooling D."/>
            <person name="Fronik C."/>
            <person name="Fulton L."/>
            <person name="Fulton B."/>
            <person name="Graves T."/>
            <person name="Minx P."/>
            <person name="Sodergren E."/>
            <person name="Birney E."/>
            <person name="Margulies E.H."/>
            <person name="Herrero J."/>
            <person name="Green E.D."/>
            <person name="Haussler D."/>
            <person name="Siepel A."/>
            <person name="Goldman N."/>
            <person name="Pollard K.S."/>
            <person name="Pedersen J.S."/>
            <person name="Lander E.S."/>
            <person name="Kellis M."/>
        </authorList>
    </citation>
    <scope>NUCLEOTIDE SEQUENCE [LARGE SCALE GENOMIC DNA]</scope>
    <source>
        <strain evidence="3">Thorbecke</strain>
    </source>
</reference>
<reference evidence="2" key="3">
    <citation type="submission" date="2025-09" db="UniProtKB">
        <authorList>
            <consortium name="Ensembl"/>
        </authorList>
    </citation>
    <scope>IDENTIFICATION</scope>
    <source>
        <strain evidence="2">Thorbecke</strain>
    </source>
</reference>
<keyword evidence="3" id="KW-1185">Reference proteome</keyword>
<feature type="compositionally biased region" description="Low complexity" evidence="1">
    <location>
        <begin position="78"/>
        <end position="105"/>
    </location>
</feature>
<protein>
    <submittedName>
        <fullName evidence="2">Uncharacterized protein</fullName>
    </submittedName>
</protein>
<accession>G1TNN5</accession>
<dbReference type="eggNOG" id="KOG4297">
    <property type="taxonomic scope" value="Eukaryota"/>
</dbReference>
<dbReference type="HOGENOM" id="CLU_018232_0_0_1"/>
<evidence type="ECO:0000313" key="3">
    <source>
        <dbReference type="Proteomes" id="UP000001811"/>
    </source>
</evidence>